<dbReference type="PANTHER" id="PTHR43065">
    <property type="entry name" value="SENSOR HISTIDINE KINASE"/>
    <property type="match status" value="1"/>
</dbReference>
<evidence type="ECO:0000313" key="3">
    <source>
        <dbReference type="EMBL" id="CAA6813542.1"/>
    </source>
</evidence>
<dbReference type="GO" id="GO:0016301">
    <property type="term" value="F:kinase activity"/>
    <property type="evidence" value="ECO:0007669"/>
    <property type="project" value="UniProtKB-KW"/>
</dbReference>
<dbReference type="InterPro" id="IPR003594">
    <property type="entry name" value="HATPase_dom"/>
</dbReference>
<proteinExistence type="predicted"/>
<evidence type="ECO:0000259" key="2">
    <source>
        <dbReference type="PROSITE" id="PS50109"/>
    </source>
</evidence>
<dbReference type="AlphaFoldDB" id="A0A6S6T2P3"/>
<dbReference type="Pfam" id="PF02518">
    <property type="entry name" value="HATPase_c"/>
    <property type="match status" value="1"/>
</dbReference>
<sequence>MLNKFQKKYFKTNVLIKNIIGKELINDDNVAVMELVKNSYDAGASTVTIEFQNLFNKSKKAKLIIQDDGVGMSEDDILNKWLNIAYSAKKLEHTQNERYQAGNKGVGRFSCDRLGESLDIYTRKEKQSIIHLKINWKDFELLDEIDTQIQDVAVYIREIEDTKFKIETGFDIFSYGTILQIEQLNNIWADIESENKFFTDLDIDSSRLLKLKSSLERLINPNQSYSRNSFKIYIKANELKEDKGLPYHEKVTGEIKNQIFDKLDFKTTFIESYISKDGSKIVTELKDKNKIIFRLIEKNREFPLLKDIKITIYYLNPYAKGFFTKQTGVKSVEFGSIFLFINGFRVPPYGDRENDALGLEVRKNQGRSRYFGNREILGRIEVKDFDNKFRVISSREGIVHNNYYKQLIRDSERKNGKYSGYFYTTLKRIEKYVVDGLNWDSLPEELNESTIQKEIVDGTWDSSTEIYKIDDRKKLTNSSEIIKQMLAIKNQDVLDLYINDELIENLIEKDKEKTEKKLQDFLKNFGSISLESFDKKTQNALKKLTSNIKDEKIVQLYQDVLSKKQKVEEELDEEKKSKEELYSLYKKRVREEKKKAKIQKDKLVRELEDTKKEKTFFQRLNTSDKQQVLELHHSIGTSTVTINNHLGSIQKKIKSGEAIDKNYLEKTIKQISFVNNKIASIANFATKASWDAESEDIKNDIVKYIEEYISNVCMIGLKTMDHQDLIILLENSIKDEVILTFQPIKIAMLFDNLISNSRKAKSTQINIKLIIIDNELEIEYFDDGKGIKEDIEGKIFNLGFSTTSGGAGMGMSHIRKILQELNDSIIKLDNSFRNGAKFIIRIKNET</sequence>
<feature type="domain" description="Histidine kinase" evidence="2">
    <location>
        <begin position="630"/>
        <end position="846"/>
    </location>
</feature>
<name>A0A6S6T2P3_9BACT</name>
<protein>
    <submittedName>
        <fullName evidence="3">Histidine kinase</fullName>
    </submittedName>
</protein>
<dbReference type="EMBL" id="CACVAW010000056">
    <property type="protein sequence ID" value="CAA6813542.1"/>
    <property type="molecule type" value="Genomic_DNA"/>
</dbReference>
<keyword evidence="1" id="KW-0175">Coiled coil</keyword>
<evidence type="ECO:0000256" key="1">
    <source>
        <dbReference type="SAM" id="Coils"/>
    </source>
</evidence>
<feature type="coiled-coil region" evidence="1">
    <location>
        <begin position="557"/>
        <end position="620"/>
    </location>
</feature>
<dbReference type="PROSITE" id="PS50109">
    <property type="entry name" value="HIS_KIN"/>
    <property type="match status" value="1"/>
</dbReference>
<organism evidence="3">
    <name type="scientific">uncultured Campylobacterales bacterium</name>
    <dbReference type="NCBI Taxonomy" id="352960"/>
    <lineage>
        <taxon>Bacteria</taxon>
        <taxon>Pseudomonadati</taxon>
        <taxon>Campylobacterota</taxon>
        <taxon>Epsilonproteobacteria</taxon>
        <taxon>Campylobacterales</taxon>
        <taxon>environmental samples</taxon>
    </lineage>
</organism>
<keyword evidence="3" id="KW-0418">Kinase</keyword>
<gene>
    <name evidence="3" type="ORF">HELGO_WM22796</name>
</gene>
<dbReference type="InterPro" id="IPR036890">
    <property type="entry name" value="HATPase_C_sf"/>
</dbReference>
<dbReference type="Gene3D" id="3.30.565.10">
    <property type="entry name" value="Histidine kinase-like ATPase, C-terminal domain"/>
    <property type="match status" value="2"/>
</dbReference>
<dbReference type="SMART" id="SM00387">
    <property type="entry name" value="HATPase_c"/>
    <property type="match status" value="2"/>
</dbReference>
<dbReference type="Pfam" id="PF13589">
    <property type="entry name" value="HATPase_c_3"/>
    <property type="match status" value="1"/>
</dbReference>
<accession>A0A6S6T2P3</accession>
<dbReference type="InterPro" id="IPR005467">
    <property type="entry name" value="His_kinase_dom"/>
</dbReference>
<reference evidence="3" key="1">
    <citation type="submission" date="2020-01" db="EMBL/GenBank/DDBJ databases">
        <authorList>
            <person name="Meier V. D."/>
            <person name="Meier V D."/>
        </authorList>
    </citation>
    <scope>NUCLEOTIDE SEQUENCE</scope>
    <source>
        <strain evidence="3">HLG_WM_MAG_12</strain>
    </source>
</reference>
<keyword evidence="3" id="KW-0808">Transferase</keyword>
<dbReference type="SUPFAM" id="SSF55874">
    <property type="entry name" value="ATPase domain of HSP90 chaperone/DNA topoisomerase II/histidine kinase"/>
    <property type="match status" value="2"/>
</dbReference>